<dbReference type="PANTHER" id="PTHR13353">
    <property type="entry name" value="TRANSMEMBRANE PROTEIN 19"/>
    <property type="match status" value="1"/>
</dbReference>
<evidence type="ECO:0000256" key="4">
    <source>
        <dbReference type="ARBA" id="ARBA00022989"/>
    </source>
</evidence>
<evidence type="ECO:0000256" key="1">
    <source>
        <dbReference type="ARBA" id="ARBA00004141"/>
    </source>
</evidence>
<feature type="transmembrane region" description="Helical" evidence="6">
    <location>
        <begin position="194"/>
        <end position="218"/>
    </location>
</feature>
<reference evidence="7" key="1">
    <citation type="journal article" date="2021" name="PeerJ">
        <title>Extensive microbial diversity within the chicken gut microbiome revealed by metagenomics and culture.</title>
        <authorList>
            <person name="Gilroy R."/>
            <person name="Ravi A."/>
            <person name="Getino M."/>
            <person name="Pursley I."/>
            <person name="Horton D.L."/>
            <person name="Alikhan N.F."/>
            <person name="Baker D."/>
            <person name="Gharbi K."/>
            <person name="Hall N."/>
            <person name="Watson M."/>
            <person name="Adriaenssens E.M."/>
            <person name="Foster-Nyarko E."/>
            <person name="Jarju S."/>
            <person name="Secka A."/>
            <person name="Antonio M."/>
            <person name="Oren A."/>
            <person name="Chaudhuri R.R."/>
            <person name="La Ragione R."/>
            <person name="Hildebrand F."/>
            <person name="Pallen M.J."/>
        </authorList>
    </citation>
    <scope>NUCLEOTIDE SEQUENCE</scope>
    <source>
        <strain evidence="7">Gambia11-129</strain>
    </source>
</reference>
<comment type="subcellular location">
    <subcellularLocation>
        <location evidence="1">Membrane</location>
        <topology evidence="1">Multi-pass membrane protein</topology>
    </subcellularLocation>
</comment>
<accession>A0A9D1PSZ2</accession>
<evidence type="ECO:0000313" key="8">
    <source>
        <dbReference type="Proteomes" id="UP000823936"/>
    </source>
</evidence>
<evidence type="ECO:0000256" key="3">
    <source>
        <dbReference type="ARBA" id="ARBA00022692"/>
    </source>
</evidence>
<dbReference type="Pfam" id="PF01940">
    <property type="entry name" value="DUF92"/>
    <property type="match status" value="1"/>
</dbReference>
<proteinExistence type="inferred from homology"/>
<dbReference type="EMBL" id="DXHU01000016">
    <property type="protein sequence ID" value="HIV98973.1"/>
    <property type="molecule type" value="Genomic_DNA"/>
</dbReference>
<organism evidence="7 8">
    <name type="scientific">Candidatus Ornithospirochaeta avicola</name>
    <dbReference type="NCBI Taxonomy" id="2840896"/>
    <lineage>
        <taxon>Bacteria</taxon>
        <taxon>Pseudomonadati</taxon>
        <taxon>Spirochaetota</taxon>
        <taxon>Spirochaetia</taxon>
        <taxon>Spirochaetales</taxon>
        <taxon>Spirochaetaceae</taxon>
        <taxon>Spirochaetaceae incertae sedis</taxon>
        <taxon>Candidatus Ornithospirochaeta</taxon>
    </lineage>
</organism>
<evidence type="ECO:0000313" key="7">
    <source>
        <dbReference type="EMBL" id="HIV98973.1"/>
    </source>
</evidence>
<comment type="similarity">
    <text evidence="2">Belongs to the TMEM19 family.</text>
</comment>
<dbReference type="GO" id="GO:0016020">
    <property type="term" value="C:membrane"/>
    <property type="evidence" value="ECO:0007669"/>
    <property type="project" value="UniProtKB-SubCell"/>
</dbReference>
<evidence type="ECO:0000256" key="2">
    <source>
        <dbReference type="ARBA" id="ARBA00009012"/>
    </source>
</evidence>
<dbReference type="AlphaFoldDB" id="A0A9D1PSZ2"/>
<keyword evidence="4 6" id="KW-1133">Transmembrane helix</keyword>
<feature type="transmembrane region" description="Helical" evidence="6">
    <location>
        <begin position="167"/>
        <end position="187"/>
    </location>
</feature>
<dbReference type="Proteomes" id="UP000823936">
    <property type="component" value="Unassembled WGS sequence"/>
</dbReference>
<evidence type="ECO:0000256" key="6">
    <source>
        <dbReference type="SAM" id="Phobius"/>
    </source>
</evidence>
<feature type="transmembrane region" description="Helical" evidence="6">
    <location>
        <begin position="99"/>
        <end position="116"/>
    </location>
</feature>
<dbReference type="InterPro" id="IPR002794">
    <property type="entry name" value="DUF92_TMEM19"/>
</dbReference>
<keyword evidence="3 6" id="KW-0812">Transmembrane</keyword>
<dbReference type="PANTHER" id="PTHR13353:SF5">
    <property type="entry name" value="TRANSMEMBRANE PROTEIN 19"/>
    <property type="match status" value="1"/>
</dbReference>
<name>A0A9D1PSZ2_9SPIO</name>
<comment type="caution">
    <text evidence="7">The sequence shown here is derived from an EMBL/GenBank/DDBJ whole genome shotgun (WGS) entry which is preliminary data.</text>
</comment>
<feature type="transmembrane region" description="Helical" evidence="6">
    <location>
        <begin position="13"/>
        <end position="32"/>
    </location>
</feature>
<evidence type="ECO:0000256" key="5">
    <source>
        <dbReference type="ARBA" id="ARBA00023136"/>
    </source>
</evidence>
<feature type="transmembrane region" description="Helical" evidence="6">
    <location>
        <begin position="61"/>
        <end position="78"/>
    </location>
</feature>
<keyword evidence="5 6" id="KW-0472">Membrane</keyword>
<gene>
    <name evidence="7" type="ORF">IAB12_04245</name>
</gene>
<feature type="transmembrane region" description="Helical" evidence="6">
    <location>
        <begin position="254"/>
        <end position="272"/>
    </location>
</feature>
<sequence length="273" mass="29220">MRYLDNLFLSLPIYLRLVIIALVMALIAIFAIRRKQLTGGGTFAAVVIGTLIFYIGCVSALVQMLFFFFSAALISKIIKENKAARGIQKKGSRRDAVQVLANSLPSLVGLAVFYFSPLKSEGLVMFSASIAEAVSDTWSGEIGVLSKNDPVSIITGTRVPKGLSGGVSALGCIAALVASFIVGLLNIASYRASLFFLSVITVSGTLGSLLDSVLGATVQVHYRKKDGSLTEKEYTDGEKNERARGIPFVTNDTVNLLSGLFSSFFAFTLCCLF</sequence>
<reference evidence="7" key="2">
    <citation type="submission" date="2021-04" db="EMBL/GenBank/DDBJ databases">
        <authorList>
            <person name="Gilroy R."/>
        </authorList>
    </citation>
    <scope>NUCLEOTIDE SEQUENCE</scope>
    <source>
        <strain evidence="7">Gambia11-129</strain>
    </source>
</reference>
<protein>
    <submittedName>
        <fullName evidence="7">DUF92 domain-containing protein</fullName>
    </submittedName>
</protein>